<evidence type="ECO:0000313" key="1">
    <source>
        <dbReference type="EMBL" id="MDT2982038.1"/>
    </source>
</evidence>
<name>A0ABD5FKB0_ENTCA</name>
<dbReference type="RefSeq" id="WP_142973528.1">
    <property type="nucleotide sequence ID" value="NZ_CABGRH010000007.1"/>
</dbReference>
<organism evidence="1 2">
    <name type="scientific">Enterococcus casseliflavus</name>
    <name type="common">Enterococcus flavescens</name>
    <dbReference type="NCBI Taxonomy" id="37734"/>
    <lineage>
        <taxon>Bacteria</taxon>
        <taxon>Bacillati</taxon>
        <taxon>Bacillota</taxon>
        <taxon>Bacilli</taxon>
        <taxon>Lactobacillales</taxon>
        <taxon>Enterococcaceae</taxon>
        <taxon>Enterococcus</taxon>
    </lineage>
</organism>
<dbReference type="EMBL" id="JARQDZ010000002">
    <property type="protein sequence ID" value="MDT2982038.1"/>
    <property type="molecule type" value="Genomic_DNA"/>
</dbReference>
<gene>
    <name evidence="1" type="ORF">P7I34_05150</name>
</gene>
<comment type="caution">
    <text evidence="1">The sequence shown here is derived from an EMBL/GenBank/DDBJ whole genome shotgun (WGS) entry which is preliminary data.</text>
</comment>
<sequence>MIINEQKLINRYIKCATKSKSFKEVRVRTYVEKEDFSPFYIYKYFENYDDLKMKSAKSFVKDNLETDYINFEDTCYSTLVYETLRYFRTHEHRNVLFLDDYCGKIVMENYYIPTLSKIFDTSNKEEIITKYIILVGMLIQK</sequence>
<dbReference type="AlphaFoldDB" id="A0ABD5FKB0"/>
<protein>
    <submittedName>
        <fullName evidence="1">Uncharacterized protein</fullName>
    </submittedName>
</protein>
<proteinExistence type="predicted"/>
<evidence type="ECO:0000313" key="2">
    <source>
        <dbReference type="Proteomes" id="UP001253851"/>
    </source>
</evidence>
<accession>A0ABD5FKB0</accession>
<reference evidence="1 2" key="1">
    <citation type="submission" date="2023-03" db="EMBL/GenBank/DDBJ databases">
        <authorList>
            <person name="Shen W."/>
            <person name="Cai J."/>
        </authorList>
    </citation>
    <scope>NUCLEOTIDE SEQUENCE [LARGE SCALE GENOMIC DNA]</scope>
    <source>
        <strain evidence="1 2">B516</strain>
    </source>
</reference>
<dbReference type="Proteomes" id="UP001253851">
    <property type="component" value="Unassembled WGS sequence"/>
</dbReference>